<feature type="signal peptide" evidence="1">
    <location>
        <begin position="1"/>
        <end position="20"/>
    </location>
</feature>
<name>A0A2W5EX97_9SPHI</name>
<gene>
    <name evidence="2" type="ORF">DI598_09780</name>
</gene>
<evidence type="ECO:0008006" key="4">
    <source>
        <dbReference type="Google" id="ProtNLM"/>
    </source>
</evidence>
<reference evidence="2 3" key="1">
    <citation type="submission" date="2017-11" db="EMBL/GenBank/DDBJ databases">
        <title>Infants hospitalized years apart are colonized by the same room-sourced microbial strains.</title>
        <authorList>
            <person name="Brooks B."/>
            <person name="Olm M.R."/>
            <person name="Firek B.A."/>
            <person name="Baker R."/>
            <person name="Thomas B.C."/>
            <person name="Morowitz M.J."/>
            <person name="Banfield J.F."/>
        </authorList>
    </citation>
    <scope>NUCLEOTIDE SEQUENCE [LARGE SCALE GENOMIC DNA]</scope>
    <source>
        <strain evidence="2">S2_009_000_R2_76</strain>
    </source>
</reference>
<dbReference type="Proteomes" id="UP000249645">
    <property type="component" value="Unassembled WGS sequence"/>
</dbReference>
<evidence type="ECO:0000313" key="2">
    <source>
        <dbReference type="EMBL" id="PZP48631.1"/>
    </source>
</evidence>
<accession>A0A2W5EX97</accession>
<keyword evidence="1" id="KW-0732">Signal</keyword>
<evidence type="ECO:0000256" key="1">
    <source>
        <dbReference type="SAM" id="SignalP"/>
    </source>
</evidence>
<sequence>MKKIFIAAIMSFALLSIAHAQEKAYKLSKKTGNLKILLTGAKIEGYDGSEIILTAPERKPDEKDERADGLRLISGSGLKDNTGLGVSMEDKDNVVTVSYVSKRDHDDITIKVPNSMSITIKTSDVIHNRPFEIKNFKGELEIGTVYNTINLENVTGPINAKTIYGSLTAKFAQSIKGPISLVSVYKFVDATIPSSLKANISLSTQYGNVYAAEGLDIKRDAVKAKANDDDDLTGMTDWSKSSDIKGTLNGGGIDFILKSSYGKIYLRKG</sequence>
<comment type="caution">
    <text evidence="2">The sequence shown here is derived from an EMBL/GenBank/DDBJ whole genome shotgun (WGS) entry which is preliminary data.</text>
</comment>
<feature type="chain" id="PRO_5015946552" description="Adhesin domain-containing protein" evidence="1">
    <location>
        <begin position="21"/>
        <end position="269"/>
    </location>
</feature>
<dbReference type="EMBL" id="QFOI01000156">
    <property type="protein sequence ID" value="PZP48631.1"/>
    <property type="molecule type" value="Genomic_DNA"/>
</dbReference>
<organism evidence="2 3">
    <name type="scientific">Pseudopedobacter saltans</name>
    <dbReference type="NCBI Taxonomy" id="151895"/>
    <lineage>
        <taxon>Bacteria</taxon>
        <taxon>Pseudomonadati</taxon>
        <taxon>Bacteroidota</taxon>
        <taxon>Sphingobacteriia</taxon>
        <taxon>Sphingobacteriales</taxon>
        <taxon>Sphingobacteriaceae</taxon>
        <taxon>Pseudopedobacter</taxon>
    </lineage>
</organism>
<dbReference type="AlphaFoldDB" id="A0A2W5EX97"/>
<evidence type="ECO:0000313" key="3">
    <source>
        <dbReference type="Proteomes" id="UP000249645"/>
    </source>
</evidence>
<proteinExistence type="predicted"/>
<protein>
    <recommendedName>
        <fullName evidence="4">Adhesin domain-containing protein</fullName>
    </recommendedName>
</protein>